<evidence type="ECO:0000256" key="8">
    <source>
        <dbReference type="ARBA" id="ARBA00023136"/>
    </source>
</evidence>
<evidence type="ECO:0000256" key="4">
    <source>
        <dbReference type="ARBA" id="ARBA00022692"/>
    </source>
</evidence>
<keyword evidence="4 9" id="KW-0812">Transmembrane</keyword>
<feature type="transmembrane region" description="Helical" evidence="9">
    <location>
        <begin position="134"/>
        <end position="159"/>
    </location>
</feature>
<feature type="transmembrane region" description="Helical" evidence="9">
    <location>
        <begin position="249"/>
        <end position="273"/>
    </location>
</feature>
<dbReference type="Pfam" id="PF12911">
    <property type="entry name" value="OppC_N"/>
    <property type="match status" value="1"/>
</dbReference>
<feature type="transmembrane region" description="Helical" evidence="9">
    <location>
        <begin position="25"/>
        <end position="46"/>
    </location>
</feature>
<dbReference type="InterPro" id="IPR035906">
    <property type="entry name" value="MetI-like_sf"/>
</dbReference>
<keyword evidence="5" id="KW-0571">Peptide transport</keyword>
<accession>A0A285UTM8</accession>
<sequence length="291" mass="31293">MTDKTLSSPIRDHGHHGSTWRRLPLVLALTVVVVLLSAALFAPWIAPQDPNLVSLADRLKGPSAAHWLGTDHLGRDILSRLIYGTRMSLGSVILCIALILAIAIPLGGAAGFIGGRLDQGLMRLCDGMMTFPTVVLALFLIGALGTGLVNVIIAIAISHFPFYARMVRSVVMNLRSKDYVLAARVCGAGRTRLFIDHFLPSIAAQMVVLASLDVGHMMLHVSGLSFLGLGVETPTAEWGVMISDARQFVFSQPMLIVLPGLCLLFSVMAANILGDALRDRLDPNNQTGHHH</sequence>
<dbReference type="InterPro" id="IPR050366">
    <property type="entry name" value="BP-dependent_transpt_permease"/>
</dbReference>
<evidence type="ECO:0000313" key="11">
    <source>
        <dbReference type="EMBL" id="SOC45169.1"/>
    </source>
</evidence>
<dbReference type="RefSeq" id="WP_097141769.1">
    <property type="nucleotide sequence ID" value="NZ_OBQD01000014.1"/>
</dbReference>
<dbReference type="AlphaFoldDB" id="A0A285UTM8"/>
<reference evidence="11 12" key="1">
    <citation type="submission" date="2017-08" db="EMBL/GenBank/DDBJ databases">
        <authorList>
            <person name="de Groot N.N."/>
        </authorList>
    </citation>
    <scope>NUCLEOTIDE SEQUENCE [LARGE SCALE GENOMIC DNA]</scope>
    <source>
        <strain evidence="11 12">JC85</strain>
    </source>
</reference>
<evidence type="ECO:0000256" key="6">
    <source>
        <dbReference type="ARBA" id="ARBA00022927"/>
    </source>
</evidence>
<gene>
    <name evidence="11" type="ORF">SAMN05892877_11441</name>
</gene>
<evidence type="ECO:0000256" key="1">
    <source>
        <dbReference type="ARBA" id="ARBA00004651"/>
    </source>
</evidence>
<keyword evidence="12" id="KW-1185">Reference proteome</keyword>
<dbReference type="GO" id="GO:0015031">
    <property type="term" value="P:protein transport"/>
    <property type="evidence" value="ECO:0007669"/>
    <property type="project" value="UniProtKB-KW"/>
</dbReference>
<dbReference type="Gene3D" id="1.10.3720.10">
    <property type="entry name" value="MetI-like"/>
    <property type="match status" value="1"/>
</dbReference>
<dbReference type="GO" id="GO:0005886">
    <property type="term" value="C:plasma membrane"/>
    <property type="evidence" value="ECO:0007669"/>
    <property type="project" value="UniProtKB-SubCell"/>
</dbReference>
<evidence type="ECO:0000256" key="2">
    <source>
        <dbReference type="ARBA" id="ARBA00022448"/>
    </source>
</evidence>
<comment type="similarity">
    <text evidence="9">Belongs to the binding-protein-dependent transport system permease family.</text>
</comment>
<dbReference type="PANTHER" id="PTHR43386:SF1">
    <property type="entry name" value="D,D-DIPEPTIDE TRANSPORT SYSTEM PERMEASE PROTEIN DDPC-RELATED"/>
    <property type="match status" value="1"/>
</dbReference>
<organism evidence="11 12">
    <name type="scientific">Rhizobium subbaraonis</name>
    <dbReference type="NCBI Taxonomy" id="908946"/>
    <lineage>
        <taxon>Bacteria</taxon>
        <taxon>Pseudomonadati</taxon>
        <taxon>Pseudomonadota</taxon>
        <taxon>Alphaproteobacteria</taxon>
        <taxon>Hyphomicrobiales</taxon>
        <taxon>Rhizobiaceae</taxon>
        <taxon>Rhizobium/Agrobacterium group</taxon>
        <taxon>Rhizobium</taxon>
    </lineage>
</organism>
<dbReference type="NCBIfam" id="NF007738">
    <property type="entry name" value="PRK10417.1"/>
    <property type="match status" value="1"/>
</dbReference>
<keyword evidence="6" id="KW-0653">Protein transport</keyword>
<dbReference type="PANTHER" id="PTHR43386">
    <property type="entry name" value="OLIGOPEPTIDE TRANSPORT SYSTEM PERMEASE PROTEIN APPC"/>
    <property type="match status" value="1"/>
</dbReference>
<evidence type="ECO:0000256" key="3">
    <source>
        <dbReference type="ARBA" id="ARBA00022475"/>
    </source>
</evidence>
<protein>
    <submittedName>
        <fullName evidence="11">Nickel transport system permease protein</fullName>
    </submittedName>
</protein>
<dbReference type="InterPro" id="IPR000515">
    <property type="entry name" value="MetI-like"/>
</dbReference>
<keyword evidence="7 9" id="KW-1133">Transmembrane helix</keyword>
<dbReference type="Proteomes" id="UP000219167">
    <property type="component" value="Unassembled WGS sequence"/>
</dbReference>
<dbReference type="SUPFAM" id="SSF161098">
    <property type="entry name" value="MetI-like"/>
    <property type="match status" value="1"/>
</dbReference>
<keyword evidence="8 9" id="KW-0472">Membrane</keyword>
<keyword evidence="2 9" id="KW-0813">Transport</keyword>
<evidence type="ECO:0000313" key="12">
    <source>
        <dbReference type="Proteomes" id="UP000219167"/>
    </source>
</evidence>
<evidence type="ECO:0000259" key="10">
    <source>
        <dbReference type="PROSITE" id="PS50928"/>
    </source>
</evidence>
<feature type="transmembrane region" description="Helical" evidence="9">
    <location>
        <begin position="89"/>
        <end position="113"/>
    </location>
</feature>
<dbReference type="OrthoDB" id="9766870at2"/>
<keyword evidence="3" id="KW-1003">Cell membrane</keyword>
<proteinExistence type="inferred from homology"/>
<evidence type="ECO:0000256" key="7">
    <source>
        <dbReference type="ARBA" id="ARBA00022989"/>
    </source>
</evidence>
<dbReference type="GO" id="GO:0071916">
    <property type="term" value="F:dipeptide transmembrane transporter activity"/>
    <property type="evidence" value="ECO:0007669"/>
    <property type="project" value="TreeGrafter"/>
</dbReference>
<dbReference type="CDD" id="cd06261">
    <property type="entry name" value="TM_PBP2"/>
    <property type="match status" value="1"/>
</dbReference>
<evidence type="ECO:0000256" key="5">
    <source>
        <dbReference type="ARBA" id="ARBA00022856"/>
    </source>
</evidence>
<comment type="subcellular location">
    <subcellularLocation>
        <location evidence="1 9">Cell membrane</location>
        <topology evidence="1 9">Multi-pass membrane protein</topology>
    </subcellularLocation>
</comment>
<feature type="domain" description="ABC transmembrane type-1" evidence="10">
    <location>
        <begin position="85"/>
        <end position="274"/>
    </location>
</feature>
<evidence type="ECO:0000256" key="9">
    <source>
        <dbReference type="RuleBase" id="RU363032"/>
    </source>
</evidence>
<dbReference type="PROSITE" id="PS50928">
    <property type="entry name" value="ABC_TM1"/>
    <property type="match status" value="1"/>
</dbReference>
<name>A0A285UTM8_9HYPH</name>
<dbReference type="InterPro" id="IPR025966">
    <property type="entry name" value="OppC_N"/>
</dbReference>
<dbReference type="Pfam" id="PF00528">
    <property type="entry name" value="BPD_transp_1"/>
    <property type="match status" value="1"/>
</dbReference>
<dbReference type="EMBL" id="OBQD01000014">
    <property type="protein sequence ID" value="SOC45169.1"/>
    <property type="molecule type" value="Genomic_DNA"/>
</dbReference>